<dbReference type="AlphaFoldDB" id="A0A1H1YVJ2"/>
<name>A0A1H1YVJ2_9PSED</name>
<gene>
    <name evidence="1" type="ORF">SAMN05216598_4650</name>
</gene>
<dbReference type="EMBL" id="LT629777">
    <property type="protein sequence ID" value="SDT25357.1"/>
    <property type="molecule type" value="Genomic_DNA"/>
</dbReference>
<protein>
    <recommendedName>
        <fullName evidence="3">DUF3077 family protein</fullName>
    </recommendedName>
</protein>
<keyword evidence="2" id="KW-1185">Reference proteome</keyword>
<accession>A0A1H1YVJ2</accession>
<evidence type="ECO:0000313" key="1">
    <source>
        <dbReference type="EMBL" id="SDT25357.1"/>
    </source>
</evidence>
<sequence length="118" mass="12683">MTKKLTPDPPPAHDAANDFAPCELEPLTFTRAKPVSSESPGKPSLFAIQQGVNAHEALAHVSRLLESAQLNGDELSLHTDPFERALFWSMLHSVEMARAVVDALLDGAPATDLNTPNS</sequence>
<dbReference type="RefSeq" id="WP_090209236.1">
    <property type="nucleotide sequence ID" value="NZ_LT629777.1"/>
</dbReference>
<dbReference type="Proteomes" id="UP000199524">
    <property type="component" value="Chromosome I"/>
</dbReference>
<proteinExistence type="predicted"/>
<evidence type="ECO:0008006" key="3">
    <source>
        <dbReference type="Google" id="ProtNLM"/>
    </source>
</evidence>
<evidence type="ECO:0000313" key="2">
    <source>
        <dbReference type="Proteomes" id="UP000199524"/>
    </source>
</evidence>
<organism evidence="1 2">
    <name type="scientific">Pseudomonas asplenii</name>
    <dbReference type="NCBI Taxonomy" id="53407"/>
    <lineage>
        <taxon>Bacteria</taxon>
        <taxon>Pseudomonadati</taxon>
        <taxon>Pseudomonadota</taxon>
        <taxon>Gammaproteobacteria</taxon>
        <taxon>Pseudomonadales</taxon>
        <taxon>Pseudomonadaceae</taxon>
        <taxon>Pseudomonas</taxon>
    </lineage>
</organism>
<dbReference type="GeneID" id="300209532"/>
<reference evidence="2" key="1">
    <citation type="submission" date="2016-10" db="EMBL/GenBank/DDBJ databases">
        <authorList>
            <person name="Varghese N."/>
            <person name="Submissions S."/>
        </authorList>
    </citation>
    <scope>NUCLEOTIDE SEQUENCE [LARGE SCALE GENOMIC DNA]</scope>
    <source>
        <strain evidence="2">ATCC 23835</strain>
    </source>
</reference>